<dbReference type="FunFam" id="3.30.540.10:FF:000004">
    <property type="entry name" value="Inositol-1-monophosphatase"/>
    <property type="match status" value="1"/>
</dbReference>
<dbReference type="InterPro" id="IPR020550">
    <property type="entry name" value="Inositol_monophosphatase_CS"/>
</dbReference>
<evidence type="ECO:0000256" key="6">
    <source>
        <dbReference type="RuleBase" id="RU364068"/>
    </source>
</evidence>
<dbReference type="GO" id="GO:0007165">
    <property type="term" value="P:signal transduction"/>
    <property type="evidence" value="ECO:0007669"/>
    <property type="project" value="TreeGrafter"/>
</dbReference>
<dbReference type="Gene3D" id="3.40.190.80">
    <property type="match status" value="1"/>
</dbReference>
<comment type="cofactor">
    <cofactor evidence="5 6">
        <name>Mg(2+)</name>
        <dbReference type="ChEBI" id="CHEBI:18420"/>
    </cofactor>
</comment>
<reference evidence="7" key="1">
    <citation type="submission" date="2021-07" db="EMBL/GenBank/DDBJ databases">
        <authorList>
            <person name="Durling M."/>
        </authorList>
    </citation>
    <scope>NUCLEOTIDE SEQUENCE</scope>
</reference>
<dbReference type="InterPro" id="IPR020583">
    <property type="entry name" value="Inositol_monoP_metal-BS"/>
</dbReference>
<keyword evidence="3 5" id="KW-0460">Magnesium</keyword>
<dbReference type="GO" id="GO:0046872">
    <property type="term" value="F:metal ion binding"/>
    <property type="evidence" value="ECO:0007669"/>
    <property type="project" value="UniProtKB-KW"/>
</dbReference>
<evidence type="ECO:0000256" key="1">
    <source>
        <dbReference type="ARBA" id="ARBA00009759"/>
    </source>
</evidence>
<dbReference type="InterPro" id="IPR000760">
    <property type="entry name" value="Inositol_monophosphatase-like"/>
</dbReference>
<dbReference type="GO" id="GO:0008934">
    <property type="term" value="F:inositol monophosphate 1-phosphatase activity"/>
    <property type="evidence" value="ECO:0007669"/>
    <property type="project" value="InterPro"/>
</dbReference>
<dbReference type="PROSITE" id="PS00630">
    <property type="entry name" value="IMP_2"/>
    <property type="match status" value="1"/>
</dbReference>
<organism evidence="7 8">
    <name type="scientific">Hymenoscyphus fraxineus</name>
    <dbReference type="NCBI Taxonomy" id="746836"/>
    <lineage>
        <taxon>Eukaryota</taxon>
        <taxon>Fungi</taxon>
        <taxon>Dikarya</taxon>
        <taxon>Ascomycota</taxon>
        <taxon>Pezizomycotina</taxon>
        <taxon>Leotiomycetes</taxon>
        <taxon>Helotiales</taxon>
        <taxon>Helotiaceae</taxon>
        <taxon>Hymenoscyphus</taxon>
    </lineage>
</organism>
<dbReference type="PANTHER" id="PTHR20854:SF39">
    <property type="entry name" value="PROTEIN QUTG"/>
    <property type="match status" value="1"/>
</dbReference>
<dbReference type="EC" id="3.1.3.25" evidence="6"/>
<comment type="pathway">
    <text evidence="6">Polyol metabolism; myo-inositol biosynthesis; myo-inositol from D-glucose 6-phosphate: step 2/2.</text>
</comment>
<comment type="similarity">
    <text evidence="1 6">Belongs to the inositol monophosphatase superfamily.</text>
</comment>
<dbReference type="CDD" id="cd01639">
    <property type="entry name" value="IMPase"/>
    <property type="match status" value="1"/>
</dbReference>
<dbReference type="FunFam" id="3.40.190.80:FF:000019">
    <property type="entry name" value="Inositol-1-monophosphatase"/>
    <property type="match status" value="1"/>
</dbReference>
<keyword evidence="4" id="KW-0672">Quinate metabolism</keyword>
<evidence type="ECO:0000256" key="5">
    <source>
        <dbReference type="PIRSR" id="PIRSR600760-2"/>
    </source>
</evidence>
<dbReference type="AlphaFoldDB" id="A0A9N9L008"/>
<proteinExistence type="inferred from homology"/>
<dbReference type="OrthoDB" id="10254945at2759"/>
<feature type="binding site" evidence="5">
    <location>
        <position position="87"/>
    </location>
    <ligand>
        <name>Mg(2+)</name>
        <dbReference type="ChEBI" id="CHEBI:18420"/>
        <label>1</label>
        <note>catalytic</note>
    </ligand>
</feature>
<comment type="catalytic activity">
    <reaction evidence="6">
        <text>a myo-inositol phosphate + H2O = myo-inositol + phosphate</text>
        <dbReference type="Rhea" id="RHEA:24056"/>
        <dbReference type="ChEBI" id="CHEBI:15377"/>
        <dbReference type="ChEBI" id="CHEBI:17268"/>
        <dbReference type="ChEBI" id="CHEBI:43474"/>
        <dbReference type="ChEBI" id="CHEBI:84139"/>
        <dbReference type="EC" id="3.1.3.25"/>
    </reaction>
</comment>
<accession>A0A9N9L008</accession>
<dbReference type="Proteomes" id="UP000696280">
    <property type="component" value="Unassembled WGS sequence"/>
</dbReference>
<dbReference type="Gene3D" id="3.30.540.10">
    <property type="entry name" value="Fructose-1,6-Bisphosphatase, subunit A, domain 1"/>
    <property type="match status" value="1"/>
</dbReference>
<evidence type="ECO:0000313" key="7">
    <source>
        <dbReference type="EMBL" id="CAG8955097.1"/>
    </source>
</evidence>
<keyword evidence="2 5" id="KW-0479">Metal-binding</keyword>
<name>A0A9N9L008_9HELO</name>
<evidence type="ECO:0000313" key="8">
    <source>
        <dbReference type="Proteomes" id="UP000696280"/>
    </source>
</evidence>
<dbReference type="InterPro" id="IPR033942">
    <property type="entry name" value="IMPase"/>
</dbReference>
<dbReference type="SUPFAM" id="SSF56655">
    <property type="entry name" value="Carbohydrate phosphatase"/>
    <property type="match status" value="1"/>
</dbReference>
<dbReference type="GO" id="GO:0006020">
    <property type="term" value="P:inositol metabolic process"/>
    <property type="evidence" value="ECO:0007669"/>
    <property type="project" value="TreeGrafter"/>
</dbReference>
<dbReference type="PROSITE" id="PS00629">
    <property type="entry name" value="IMP_1"/>
    <property type="match status" value="1"/>
</dbReference>
<dbReference type="GO" id="GO:0046854">
    <property type="term" value="P:phosphatidylinositol phosphate biosynthetic process"/>
    <property type="evidence" value="ECO:0007669"/>
    <property type="project" value="InterPro"/>
</dbReference>
<dbReference type="PANTHER" id="PTHR20854">
    <property type="entry name" value="INOSITOL MONOPHOSPHATASE"/>
    <property type="match status" value="1"/>
</dbReference>
<feature type="binding site" evidence="5">
    <location>
        <position position="130"/>
    </location>
    <ligand>
        <name>Mg(2+)</name>
        <dbReference type="ChEBI" id="CHEBI:18420"/>
        <label>1</label>
        <note>catalytic</note>
    </ligand>
</feature>
<sequence length="362" mass="39844">MTHSLTDDELKEIYTFALGLSRRAGKILLDGIEKRTAEQGGRQTDEQVEKMNAVDIVTQTDLDVEAFVKDEIVKRYPGHNSRDLNYEVRKVISQANHIIDSRFIGEETYSAGSSKEYLITDEPTWCVDPLDGTVNYTHLFPMFCVSIAFILNGNPVVGAIYQPILDTTYSALTGSGAWQNDNHPMKPRQALPFINSPKAPLPATAPKGCIFSCEWGKDRRDTEGGNMWKKVNSFVNMAAEIGGRGGKGGMVHGVRCLGSATLDLAYVASGAFDIWWEGGCWEWDVAAGICILREAGGLITTANPPANWDTDPIPNVKLGSRLYLAIRPAGDSQGETGRQAQERVVRETWRRVEGLDYSRPGA</sequence>
<evidence type="ECO:0000256" key="2">
    <source>
        <dbReference type="ARBA" id="ARBA00022723"/>
    </source>
</evidence>
<feature type="binding site" evidence="5">
    <location>
        <position position="131"/>
    </location>
    <ligand>
        <name>Mg(2+)</name>
        <dbReference type="ChEBI" id="CHEBI:18420"/>
        <label>1</label>
        <note>catalytic</note>
    </ligand>
</feature>
<evidence type="ECO:0000256" key="4">
    <source>
        <dbReference type="ARBA" id="ARBA00022911"/>
    </source>
</evidence>
<gene>
    <name evidence="7" type="ORF">HYFRA_00007112</name>
</gene>
<keyword evidence="8" id="KW-1185">Reference proteome</keyword>
<comment type="caution">
    <text evidence="7">The sequence shown here is derived from an EMBL/GenBank/DDBJ whole genome shotgun (WGS) entry which is preliminary data.</text>
</comment>
<dbReference type="EMBL" id="CAJVRL010000060">
    <property type="protein sequence ID" value="CAG8955097.1"/>
    <property type="molecule type" value="Genomic_DNA"/>
</dbReference>
<protein>
    <recommendedName>
        <fullName evidence="6">Inositol-1-monophosphatase</fullName>
        <ecNumber evidence="6">3.1.3.25</ecNumber>
    </recommendedName>
</protein>
<feature type="binding site" evidence="5">
    <location>
        <position position="284"/>
    </location>
    <ligand>
        <name>Mg(2+)</name>
        <dbReference type="ChEBI" id="CHEBI:18420"/>
        <label>1</label>
        <note>catalytic</note>
    </ligand>
</feature>
<feature type="binding site" evidence="5">
    <location>
        <position position="128"/>
    </location>
    <ligand>
        <name>Mg(2+)</name>
        <dbReference type="ChEBI" id="CHEBI:18420"/>
        <label>1</label>
        <note>catalytic</note>
    </ligand>
</feature>
<evidence type="ECO:0000256" key="3">
    <source>
        <dbReference type="ARBA" id="ARBA00022842"/>
    </source>
</evidence>
<keyword evidence="6" id="KW-0378">Hydrolase</keyword>
<dbReference type="Pfam" id="PF00459">
    <property type="entry name" value="Inositol_P"/>
    <property type="match status" value="1"/>
</dbReference>
<dbReference type="PRINTS" id="PR00377">
    <property type="entry name" value="IMPHPHTASES"/>
</dbReference>